<proteinExistence type="predicted"/>
<dbReference type="AlphaFoldDB" id="A0A2Z4ALG6"/>
<dbReference type="EMBL" id="CP029803">
    <property type="protein sequence ID" value="AWT59780.1"/>
    <property type="molecule type" value="Genomic_DNA"/>
</dbReference>
<gene>
    <name evidence="1" type="ORF">DF168_00975</name>
</gene>
<accession>A0A2Z4ALG6</accession>
<dbReference type="KEGG" id="mtar:DF168_00975"/>
<evidence type="ECO:0000313" key="1">
    <source>
        <dbReference type="EMBL" id="AWT59780.1"/>
    </source>
</evidence>
<name>A0A2Z4ALG6_9BACT</name>
<dbReference type="Proteomes" id="UP000247465">
    <property type="component" value="Chromosome"/>
</dbReference>
<organism evidence="1 2">
    <name type="scientific">Candidatus Moanibacter tarae</name>
    <dbReference type="NCBI Taxonomy" id="2200854"/>
    <lineage>
        <taxon>Bacteria</taxon>
        <taxon>Pseudomonadati</taxon>
        <taxon>Verrucomicrobiota</taxon>
        <taxon>Opitutia</taxon>
        <taxon>Puniceicoccales</taxon>
        <taxon>Puniceicoccales incertae sedis</taxon>
        <taxon>Candidatus Moanibacter</taxon>
    </lineage>
</organism>
<sequence>MAALITYVMRVMSIPEVLCGFSAGRLTKKALFWVKFWPENVASTRCPVLQITDRDKWRVITFIFKSMV</sequence>
<evidence type="ECO:0000313" key="2">
    <source>
        <dbReference type="Proteomes" id="UP000247465"/>
    </source>
</evidence>
<reference evidence="1 2" key="1">
    <citation type="submission" date="2018-06" db="EMBL/GenBank/DDBJ databases">
        <title>Draft Genome Sequence of a Novel Marine Bacterium Related to the Verrucomicrobia.</title>
        <authorList>
            <person name="Vosseberg J."/>
            <person name="Martijn J."/>
            <person name="Ettema T.J.G."/>
        </authorList>
    </citation>
    <scope>NUCLEOTIDE SEQUENCE [LARGE SCALE GENOMIC DNA]</scope>
    <source>
        <strain evidence="1">TARA_B100001123</strain>
    </source>
</reference>
<protein>
    <submittedName>
        <fullName evidence="1">Uncharacterized protein</fullName>
    </submittedName>
</protein>